<evidence type="ECO:0000313" key="2">
    <source>
        <dbReference type="EMBL" id="OJJ80703.1"/>
    </source>
</evidence>
<gene>
    <name evidence="2" type="ORF">ASPGLDRAFT_1501521</name>
</gene>
<evidence type="ECO:0000313" key="3">
    <source>
        <dbReference type="Proteomes" id="UP000184300"/>
    </source>
</evidence>
<dbReference type="OrthoDB" id="4526849at2759"/>
<name>A0A1L9V9Y1_ASPGL</name>
<dbReference type="Proteomes" id="UP000184300">
    <property type="component" value="Unassembled WGS sequence"/>
</dbReference>
<reference evidence="3" key="1">
    <citation type="journal article" date="2017" name="Genome Biol.">
        <title>Comparative genomics reveals high biological diversity and specific adaptations in the industrially and medically important fungal genus Aspergillus.</title>
        <authorList>
            <person name="de Vries R.P."/>
            <person name="Riley R."/>
            <person name="Wiebenga A."/>
            <person name="Aguilar-Osorio G."/>
            <person name="Amillis S."/>
            <person name="Uchima C.A."/>
            <person name="Anderluh G."/>
            <person name="Asadollahi M."/>
            <person name="Askin M."/>
            <person name="Barry K."/>
            <person name="Battaglia E."/>
            <person name="Bayram O."/>
            <person name="Benocci T."/>
            <person name="Braus-Stromeyer S.A."/>
            <person name="Caldana C."/>
            <person name="Canovas D."/>
            <person name="Cerqueira G.C."/>
            <person name="Chen F."/>
            <person name="Chen W."/>
            <person name="Choi C."/>
            <person name="Clum A."/>
            <person name="Dos Santos R.A."/>
            <person name="Damasio A.R."/>
            <person name="Diallinas G."/>
            <person name="Emri T."/>
            <person name="Fekete E."/>
            <person name="Flipphi M."/>
            <person name="Freyberg S."/>
            <person name="Gallo A."/>
            <person name="Gournas C."/>
            <person name="Habgood R."/>
            <person name="Hainaut M."/>
            <person name="Harispe M.L."/>
            <person name="Henrissat B."/>
            <person name="Hilden K.S."/>
            <person name="Hope R."/>
            <person name="Hossain A."/>
            <person name="Karabika E."/>
            <person name="Karaffa L."/>
            <person name="Karanyi Z."/>
            <person name="Krasevec N."/>
            <person name="Kuo A."/>
            <person name="Kusch H."/>
            <person name="LaButti K."/>
            <person name="Lagendijk E.L."/>
            <person name="Lapidus A."/>
            <person name="Levasseur A."/>
            <person name="Lindquist E."/>
            <person name="Lipzen A."/>
            <person name="Logrieco A.F."/>
            <person name="MacCabe A."/>
            <person name="Maekelae M.R."/>
            <person name="Malavazi I."/>
            <person name="Melin P."/>
            <person name="Meyer V."/>
            <person name="Mielnichuk N."/>
            <person name="Miskei M."/>
            <person name="Molnar A.P."/>
            <person name="Mule G."/>
            <person name="Ngan C.Y."/>
            <person name="Orejas M."/>
            <person name="Orosz E."/>
            <person name="Ouedraogo J.P."/>
            <person name="Overkamp K.M."/>
            <person name="Park H.-S."/>
            <person name="Perrone G."/>
            <person name="Piumi F."/>
            <person name="Punt P.J."/>
            <person name="Ram A.F."/>
            <person name="Ramon A."/>
            <person name="Rauscher S."/>
            <person name="Record E."/>
            <person name="Riano-Pachon D.M."/>
            <person name="Robert V."/>
            <person name="Roehrig J."/>
            <person name="Ruller R."/>
            <person name="Salamov A."/>
            <person name="Salih N.S."/>
            <person name="Samson R.A."/>
            <person name="Sandor E."/>
            <person name="Sanguinetti M."/>
            <person name="Schuetze T."/>
            <person name="Sepcic K."/>
            <person name="Shelest E."/>
            <person name="Sherlock G."/>
            <person name="Sophianopoulou V."/>
            <person name="Squina F.M."/>
            <person name="Sun H."/>
            <person name="Susca A."/>
            <person name="Todd R.B."/>
            <person name="Tsang A."/>
            <person name="Unkles S.E."/>
            <person name="van de Wiele N."/>
            <person name="van Rossen-Uffink D."/>
            <person name="Oliveira J.V."/>
            <person name="Vesth T.C."/>
            <person name="Visser J."/>
            <person name="Yu J.-H."/>
            <person name="Zhou M."/>
            <person name="Andersen M.R."/>
            <person name="Archer D.B."/>
            <person name="Baker S.E."/>
            <person name="Benoit I."/>
            <person name="Brakhage A.A."/>
            <person name="Braus G.H."/>
            <person name="Fischer R."/>
            <person name="Frisvad J.C."/>
            <person name="Goldman G.H."/>
            <person name="Houbraken J."/>
            <person name="Oakley B."/>
            <person name="Pocsi I."/>
            <person name="Scazzocchio C."/>
            <person name="Seiboth B."/>
            <person name="vanKuyk P.A."/>
            <person name="Wortman J."/>
            <person name="Dyer P.S."/>
            <person name="Grigoriev I.V."/>
        </authorList>
    </citation>
    <scope>NUCLEOTIDE SEQUENCE [LARGE SCALE GENOMIC DNA]</scope>
    <source>
        <strain evidence="3">CBS 516.65</strain>
    </source>
</reference>
<protein>
    <submittedName>
        <fullName evidence="2">Uncharacterized protein</fullName>
    </submittedName>
</protein>
<proteinExistence type="predicted"/>
<feature type="compositionally biased region" description="Basic and acidic residues" evidence="1">
    <location>
        <begin position="59"/>
        <end position="69"/>
    </location>
</feature>
<dbReference type="EMBL" id="KV878909">
    <property type="protein sequence ID" value="OJJ80703.1"/>
    <property type="molecule type" value="Genomic_DNA"/>
</dbReference>
<dbReference type="AlphaFoldDB" id="A0A1L9V9Y1"/>
<dbReference type="VEuPathDB" id="FungiDB:ASPGLDRAFT_1501521"/>
<dbReference type="GeneID" id="34458374"/>
<organism evidence="2 3">
    <name type="scientific">Aspergillus glaucus CBS 516.65</name>
    <dbReference type="NCBI Taxonomy" id="1160497"/>
    <lineage>
        <taxon>Eukaryota</taxon>
        <taxon>Fungi</taxon>
        <taxon>Dikarya</taxon>
        <taxon>Ascomycota</taxon>
        <taxon>Pezizomycotina</taxon>
        <taxon>Eurotiomycetes</taxon>
        <taxon>Eurotiomycetidae</taxon>
        <taxon>Eurotiales</taxon>
        <taxon>Aspergillaceae</taxon>
        <taxon>Aspergillus</taxon>
        <taxon>Aspergillus subgen. Aspergillus</taxon>
    </lineage>
</organism>
<accession>A0A1L9V9Y1</accession>
<feature type="region of interest" description="Disordered" evidence="1">
    <location>
        <begin position="1"/>
        <end position="38"/>
    </location>
</feature>
<sequence>MNMVLVPSNIRKSRKRRRATTATGHGPSPMTTQKNSMKKALVMLGETLVYEKVSNTSPIDHHQDPKDLGVDESSDEDSSYSEDEDKQDQRGAALNPRAAYWGQAYAKLMKSELSSISNNEDMTLNIRLGESNKPVKARNDGGVRLMTHSKKTLRNRIDNKPIISLEEKRRHASGLVHESGEKETHNNRLLAQEFSRLLGHTMVASKNVSKEGT</sequence>
<dbReference type="RefSeq" id="XP_022397401.1">
    <property type="nucleotide sequence ID" value="XM_022542113.1"/>
</dbReference>
<feature type="region of interest" description="Disordered" evidence="1">
    <location>
        <begin position="55"/>
        <end position="92"/>
    </location>
</feature>
<keyword evidence="3" id="KW-1185">Reference proteome</keyword>
<evidence type="ECO:0000256" key="1">
    <source>
        <dbReference type="SAM" id="MobiDB-lite"/>
    </source>
</evidence>
<feature type="compositionally biased region" description="Acidic residues" evidence="1">
    <location>
        <begin position="70"/>
        <end position="86"/>
    </location>
</feature>